<evidence type="ECO:0000313" key="3">
    <source>
        <dbReference type="Proteomes" id="UP000002601"/>
    </source>
</evidence>
<evidence type="ECO:0000313" key="2">
    <source>
        <dbReference type="EMBL" id="ACS80572.1"/>
    </source>
</evidence>
<gene>
    <name evidence="2" type="ordered locus">Desal_2516</name>
</gene>
<protein>
    <recommendedName>
        <fullName evidence="1">CGGC domain-containing protein</fullName>
    </recommendedName>
</protein>
<accession>C6BY42</accession>
<sequence>MGKEKILILGCSQAMDDVCTGCSRCMVGFNRRDGEFANCADDAELTAIVGCGGCPGSGIVTRMANIKLWNAPMGEVPNKVFVAPCITMHCPHKDILLKKINAKAGCEVIEGTHPYIPENIFAE</sequence>
<dbReference type="STRING" id="526222.Desal_2516"/>
<feature type="domain" description="CGGC" evidence="1">
    <location>
        <begin position="5"/>
        <end position="113"/>
    </location>
</feature>
<reference evidence="2 3" key="1">
    <citation type="submission" date="2009-06" db="EMBL/GenBank/DDBJ databases">
        <title>Complete sequence of Desulfovibrio salexigens DSM 2638.</title>
        <authorList>
            <consortium name="US DOE Joint Genome Institute"/>
            <person name="Lucas S."/>
            <person name="Copeland A."/>
            <person name="Lapidus A."/>
            <person name="Glavina del Rio T."/>
            <person name="Tice H."/>
            <person name="Bruce D."/>
            <person name="Goodwin L."/>
            <person name="Pitluck S."/>
            <person name="Munk A.C."/>
            <person name="Brettin T."/>
            <person name="Detter J.C."/>
            <person name="Han C."/>
            <person name="Tapia R."/>
            <person name="Larimer F."/>
            <person name="Land M."/>
            <person name="Hauser L."/>
            <person name="Kyrpides N."/>
            <person name="Anderson I."/>
            <person name="Wall J.D."/>
            <person name="Arkin A.P."/>
            <person name="Dehal P."/>
            <person name="Chivian D."/>
            <person name="Giles B."/>
            <person name="Hazen T.C."/>
        </authorList>
    </citation>
    <scope>NUCLEOTIDE SEQUENCE [LARGE SCALE GENOMIC DNA]</scope>
    <source>
        <strain evidence="3">ATCC 14822 / DSM 2638 / NCIMB 8403 / VKM B-1763</strain>
    </source>
</reference>
<dbReference type="Pfam" id="PF08821">
    <property type="entry name" value="CGGC"/>
    <property type="match status" value="1"/>
</dbReference>
<organism evidence="2 3">
    <name type="scientific">Maridesulfovibrio salexigens (strain ATCC 14822 / DSM 2638 / NCIMB 8403 / VKM B-1763)</name>
    <name type="common">Desulfovibrio salexigens</name>
    <dbReference type="NCBI Taxonomy" id="526222"/>
    <lineage>
        <taxon>Bacteria</taxon>
        <taxon>Pseudomonadati</taxon>
        <taxon>Thermodesulfobacteriota</taxon>
        <taxon>Desulfovibrionia</taxon>
        <taxon>Desulfovibrionales</taxon>
        <taxon>Desulfovibrionaceae</taxon>
        <taxon>Maridesulfovibrio</taxon>
    </lineage>
</organism>
<dbReference type="HOGENOM" id="CLU_147304_4_0_7"/>
<dbReference type="RefSeq" id="WP_015852388.1">
    <property type="nucleotide sequence ID" value="NC_012881.1"/>
</dbReference>
<dbReference type="EMBL" id="CP001649">
    <property type="protein sequence ID" value="ACS80572.1"/>
    <property type="molecule type" value="Genomic_DNA"/>
</dbReference>
<proteinExistence type="predicted"/>
<dbReference type="eggNOG" id="COG5561">
    <property type="taxonomic scope" value="Bacteria"/>
</dbReference>
<dbReference type="OrthoDB" id="9789971at2"/>
<dbReference type="SMART" id="SM01078">
    <property type="entry name" value="CGGC"/>
    <property type="match status" value="1"/>
</dbReference>
<keyword evidence="3" id="KW-1185">Reference proteome</keyword>
<evidence type="ECO:0000259" key="1">
    <source>
        <dbReference type="SMART" id="SM01078"/>
    </source>
</evidence>
<dbReference type="KEGG" id="dsa:Desal_2516"/>
<dbReference type="InterPro" id="IPR014925">
    <property type="entry name" value="CGGC_dom"/>
</dbReference>
<dbReference type="Proteomes" id="UP000002601">
    <property type="component" value="Chromosome"/>
</dbReference>
<dbReference type="AlphaFoldDB" id="C6BY42"/>
<name>C6BY42_MARSD</name>